<dbReference type="Proteomes" id="UP001163105">
    <property type="component" value="Unassembled WGS sequence"/>
</dbReference>
<dbReference type="InterPro" id="IPR011701">
    <property type="entry name" value="MFS"/>
</dbReference>
<gene>
    <name evidence="5" type="ORF">O9K51_07963</name>
</gene>
<keyword evidence="3" id="KW-1133">Transmembrane helix</keyword>
<evidence type="ECO:0000313" key="5">
    <source>
        <dbReference type="EMBL" id="KAJ6440072.1"/>
    </source>
</evidence>
<comment type="similarity">
    <text evidence="2">Belongs to the major facilitator superfamily. Monocarboxylate porter (TC 2.A.1.13) family.</text>
</comment>
<dbReference type="PROSITE" id="PS50850">
    <property type="entry name" value="MFS"/>
    <property type="match status" value="1"/>
</dbReference>
<protein>
    <submittedName>
        <fullName evidence="5">Major facilitator superfamily transporter</fullName>
    </submittedName>
</protein>
<dbReference type="GO" id="GO:0022857">
    <property type="term" value="F:transmembrane transporter activity"/>
    <property type="evidence" value="ECO:0007669"/>
    <property type="project" value="InterPro"/>
</dbReference>
<keyword evidence="3" id="KW-0472">Membrane</keyword>
<feature type="transmembrane region" description="Helical" evidence="3">
    <location>
        <begin position="367"/>
        <end position="386"/>
    </location>
</feature>
<feature type="transmembrane region" description="Helical" evidence="3">
    <location>
        <begin position="91"/>
        <end position="114"/>
    </location>
</feature>
<reference evidence="5" key="1">
    <citation type="submission" date="2023-01" db="EMBL/GenBank/DDBJ databases">
        <title>The growth and conidiation of Purpureocillium lavendulum are regulated by nitrogen source and histone H3K14 acetylation.</title>
        <authorList>
            <person name="Tang P."/>
            <person name="Han J."/>
            <person name="Zhang C."/>
            <person name="Tang P."/>
            <person name="Qi F."/>
            <person name="Zhang K."/>
            <person name="Liang L."/>
        </authorList>
    </citation>
    <scope>NUCLEOTIDE SEQUENCE</scope>
    <source>
        <strain evidence="5">YMF1.00683</strain>
    </source>
</reference>
<sequence>MNFEEADPTPDPASVMATATIAMPAMAATTTTTATAIELGPYPGDSETAAGALQQRGARASSSDTAAAAAAEDPILEASRLADSTVPDGGFAAWSVIAACAVVSFWFTGVSYSWGVMQSALVADGVASASTLSWVGSIPPTLIAACAVPNARLVRAVGLRAVALAGVGIIVVAEIASGFCARSVPGLFVAAGALLGLGMSLCFTTCAVTPAQYFHKRRGLANGVVFAGGGLGGATVTILQGVLIQRFGVAWTYRVMGLVALATGVPAALVIKERNTATVAAGQPSASSVGRVEWQLFRDARFLLIFLTGVIATFPLLVPAFFLPLYAQSLGLSASVGAGLLAGFNFSSALGRVLCGLASDRLGSLNTLLLTLVTSGAGMLILWPASTTLGPLAVFAVLNGASNGGFFATMPTVVGNVFGSARVAVALGMVVTGWGPGYLMGAPIAGYLLDAYGGQDNGLQAYRPAMFYAGSLALGAAVLVVVMRLRMNPSLKARV</sequence>
<feature type="transmembrane region" description="Helical" evidence="3">
    <location>
        <begin position="332"/>
        <end position="355"/>
    </location>
</feature>
<dbReference type="AlphaFoldDB" id="A0AB34FNW3"/>
<comment type="subcellular location">
    <subcellularLocation>
        <location evidence="1">Membrane</location>
        <topology evidence="1">Multi-pass membrane protein</topology>
    </subcellularLocation>
</comment>
<feature type="transmembrane region" description="Helical" evidence="3">
    <location>
        <begin position="251"/>
        <end position="271"/>
    </location>
</feature>
<dbReference type="SUPFAM" id="SSF103473">
    <property type="entry name" value="MFS general substrate transporter"/>
    <property type="match status" value="1"/>
</dbReference>
<feature type="transmembrane region" description="Helical" evidence="3">
    <location>
        <begin position="392"/>
        <end position="411"/>
    </location>
</feature>
<evidence type="ECO:0000256" key="2">
    <source>
        <dbReference type="ARBA" id="ARBA00006727"/>
    </source>
</evidence>
<dbReference type="PANTHER" id="PTHR11360">
    <property type="entry name" value="MONOCARBOXYLATE TRANSPORTER"/>
    <property type="match status" value="1"/>
</dbReference>
<evidence type="ECO:0000256" key="3">
    <source>
        <dbReference type="SAM" id="Phobius"/>
    </source>
</evidence>
<evidence type="ECO:0000313" key="6">
    <source>
        <dbReference type="Proteomes" id="UP001163105"/>
    </source>
</evidence>
<dbReference type="Gene3D" id="1.20.1250.20">
    <property type="entry name" value="MFS general substrate transporter like domains"/>
    <property type="match status" value="2"/>
</dbReference>
<feature type="domain" description="Major facilitator superfamily (MFS) profile" evidence="4">
    <location>
        <begin position="301"/>
        <end position="495"/>
    </location>
</feature>
<comment type="caution">
    <text evidence="5">The sequence shown here is derived from an EMBL/GenBank/DDBJ whole genome shotgun (WGS) entry which is preliminary data.</text>
</comment>
<dbReference type="InterPro" id="IPR020846">
    <property type="entry name" value="MFS_dom"/>
</dbReference>
<keyword evidence="3" id="KW-0812">Transmembrane</keyword>
<evidence type="ECO:0000256" key="1">
    <source>
        <dbReference type="ARBA" id="ARBA00004141"/>
    </source>
</evidence>
<dbReference type="InterPro" id="IPR050327">
    <property type="entry name" value="Proton-linked_MCT"/>
</dbReference>
<feature type="transmembrane region" description="Helical" evidence="3">
    <location>
        <begin position="220"/>
        <end position="239"/>
    </location>
</feature>
<name>A0AB34FNW3_9HYPO</name>
<evidence type="ECO:0000259" key="4">
    <source>
        <dbReference type="PROSITE" id="PS50850"/>
    </source>
</evidence>
<accession>A0AB34FNW3</accession>
<dbReference type="EMBL" id="JAQHRD010000006">
    <property type="protein sequence ID" value="KAJ6440072.1"/>
    <property type="molecule type" value="Genomic_DNA"/>
</dbReference>
<feature type="transmembrane region" description="Helical" evidence="3">
    <location>
        <begin position="126"/>
        <end position="149"/>
    </location>
</feature>
<dbReference type="InterPro" id="IPR036259">
    <property type="entry name" value="MFS_trans_sf"/>
</dbReference>
<feature type="transmembrane region" description="Helical" evidence="3">
    <location>
        <begin position="423"/>
        <end position="445"/>
    </location>
</feature>
<feature type="transmembrane region" description="Helical" evidence="3">
    <location>
        <begin position="187"/>
        <end position="208"/>
    </location>
</feature>
<keyword evidence="6" id="KW-1185">Reference proteome</keyword>
<feature type="transmembrane region" description="Helical" evidence="3">
    <location>
        <begin position="465"/>
        <end position="485"/>
    </location>
</feature>
<proteinExistence type="inferred from homology"/>
<organism evidence="5 6">
    <name type="scientific">Purpureocillium lavendulum</name>
    <dbReference type="NCBI Taxonomy" id="1247861"/>
    <lineage>
        <taxon>Eukaryota</taxon>
        <taxon>Fungi</taxon>
        <taxon>Dikarya</taxon>
        <taxon>Ascomycota</taxon>
        <taxon>Pezizomycotina</taxon>
        <taxon>Sordariomycetes</taxon>
        <taxon>Hypocreomycetidae</taxon>
        <taxon>Hypocreales</taxon>
        <taxon>Ophiocordycipitaceae</taxon>
        <taxon>Purpureocillium</taxon>
    </lineage>
</organism>
<feature type="transmembrane region" description="Helical" evidence="3">
    <location>
        <begin position="302"/>
        <end position="326"/>
    </location>
</feature>
<dbReference type="GO" id="GO:0016020">
    <property type="term" value="C:membrane"/>
    <property type="evidence" value="ECO:0007669"/>
    <property type="project" value="UniProtKB-SubCell"/>
</dbReference>
<dbReference type="Pfam" id="PF07690">
    <property type="entry name" value="MFS_1"/>
    <property type="match status" value="1"/>
</dbReference>
<dbReference type="PANTHER" id="PTHR11360:SF305">
    <property type="entry name" value="MAJOR FACILITATOR SUPERFAMILY (MFS) PROFILE DOMAIN-CONTAINING PROTEIN"/>
    <property type="match status" value="1"/>
</dbReference>
<feature type="transmembrane region" description="Helical" evidence="3">
    <location>
        <begin position="161"/>
        <end position="181"/>
    </location>
</feature>